<dbReference type="RefSeq" id="WP_092653553.1">
    <property type="nucleotide sequence ID" value="NZ_FOHA01000019.1"/>
</dbReference>
<evidence type="ECO:0000313" key="1">
    <source>
        <dbReference type="EMBL" id="SES02675.1"/>
    </source>
</evidence>
<dbReference type="Proteomes" id="UP000198948">
    <property type="component" value="Unassembled WGS sequence"/>
</dbReference>
<gene>
    <name evidence="1" type="ORF">SAMN04488559_1193</name>
</gene>
<organism evidence="1 2">
    <name type="scientific">Isobaculum melis</name>
    <dbReference type="NCBI Taxonomy" id="142588"/>
    <lineage>
        <taxon>Bacteria</taxon>
        <taxon>Bacillati</taxon>
        <taxon>Bacillota</taxon>
        <taxon>Bacilli</taxon>
        <taxon>Lactobacillales</taxon>
        <taxon>Carnobacteriaceae</taxon>
        <taxon>Isobaculum</taxon>
    </lineage>
</organism>
<reference evidence="1 2" key="1">
    <citation type="submission" date="2016-10" db="EMBL/GenBank/DDBJ databases">
        <authorList>
            <person name="de Groot N.N."/>
        </authorList>
    </citation>
    <scope>NUCLEOTIDE SEQUENCE [LARGE SCALE GENOMIC DNA]</scope>
    <source>
        <strain evidence="1 2">DSM 13760</strain>
    </source>
</reference>
<dbReference type="InterPro" id="IPR009881">
    <property type="entry name" value="DUF1433"/>
</dbReference>
<dbReference type="Gene3D" id="3.10.450.130">
    <property type="entry name" value="folded 79 residue fragment of lin0334 like domains"/>
    <property type="match status" value="1"/>
</dbReference>
<sequence length="124" mass="14558">MKKKRMIIIVIFLVLLGTYFLKKEFDKKKLIESEGPRIEKYLKYNFKDIKSVTFTDVVMNPTGIPHIHGYVNDDAHLGFSAGIYDEHYEADFSWYNSEISPESNNLYKNKTVTEIEKEEANQKK</sequence>
<dbReference type="OrthoDB" id="2366279at2"/>
<dbReference type="STRING" id="142588.SAMN04488559_1193"/>
<keyword evidence="2" id="KW-1185">Reference proteome</keyword>
<accession>A0A1H9TZN3</accession>
<dbReference type="Pfam" id="PF07252">
    <property type="entry name" value="DUF1433"/>
    <property type="match status" value="1"/>
</dbReference>
<evidence type="ECO:0000313" key="2">
    <source>
        <dbReference type="Proteomes" id="UP000198948"/>
    </source>
</evidence>
<dbReference type="EMBL" id="FOHA01000019">
    <property type="protein sequence ID" value="SES02675.1"/>
    <property type="molecule type" value="Genomic_DNA"/>
</dbReference>
<protein>
    <recommendedName>
        <fullName evidence="3">DUF1433 domain-containing protein</fullName>
    </recommendedName>
</protein>
<proteinExistence type="predicted"/>
<dbReference type="AlphaFoldDB" id="A0A1H9TZN3"/>
<name>A0A1H9TZN3_9LACT</name>
<evidence type="ECO:0008006" key="3">
    <source>
        <dbReference type="Google" id="ProtNLM"/>
    </source>
</evidence>